<evidence type="ECO:0000256" key="2">
    <source>
        <dbReference type="ARBA" id="ARBA00023015"/>
    </source>
</evidence>
<organism evidence="6 7">
    <name type="scientific">Shewanella oneidensis (strain ATCC 700550 / JCM 31522 / CIP 106686 / LMG 19005 / NCIMB 14063 / MR-1)</name>
    <dbReference type="NCBI Taxonomy" id="211586"/>
    <lineage>
        <taxon>Bacteria</taxon>
        <taxon>Pseudomonadati</taxon>
        <taxon>Pseudomonadota</taxon>
        <taxon>Gammaproteobacteria</taxon>
        <taxon>Alteromonadales</taxon>
        <taxon>Shewanellaceae</taxon>
        <taxon>Shewanella</taxon>
    </lineage>
</organism>
<proteinExistence type="inferred from homology"/>
<dbReference type="PANTHER" id="PTHR30126:SF91">
    <property type="entry name" value="LYSR FAMILY TRANSCRIPTIONAL REGULATOR"/>
    <property type="match status" value="1"/>
</dbReference>
<sequence>MMNIQRVKAFVIAAQLGSVSAAARQLGKRQPQVSQWIAELEVDLGVQLFQRGANQVELSLAGQHLLPRAILALSQWEQFSSSAAHFATYQKGIICLGVESHIPLNGLITVVNTFFEQFPAVNFVLQVDKLTVLNEAFNAGNIDLLLRHQSDELHLTEVGYCRIGKYKEVLLVSRQSPLSKQAIVAPSELAIYREYVWAGGQACCEDLEVGFSGHYCVIPDLGLLKKLLIDGSGYAFLPLSLAQTEINQGLLTVVKLNCERENVERGLELRWHFGFESSALGLSLLDLIKNQLSELT</sequence>
<dbReference type="GO" id="GO:0006355">
    <property type="term" value="P:regulation of DNA-templated transcription"/>
    <property type="evidence" value="ECO:0000318"/>
    <property type="project" value="GO_Central"/>
</dbReference>
<dbReference type="GO" id="GO:0000976">
    <property type="term" value="F:transcription cis-regulatory region binding"/>
    <property type="evidence" value="ECO:0000318"/>
    <property type="project" value="GO_Central"/>
</dbReference>
<evidence type="ECO:0000313" key="7">
    <source>
        <dbReference type="Proteomes" id="UP000008186"/>
    </source>
</evidence>
<dbReference type="eggNOG" id="COG0583">
    <property type="taxonomic scope" value="Bacteria"/>
</dbReference>
<dbReference type="EMBL" id="AE014299">
    <property type="protein sequence ID" value="AAN54063.1"/>
    <property type="molecule type" value="Genomic_DNA"/>
</dbReference>
<dbReference type="STRING" id="211586.SO_0989"/>
<reference evidence="6 7" key="4">
    <citation type="journal article" date="2011" name="BMC Genomics">
        <title>Genome-wide protein localization prediction strategies for gram negative bacteria.</title>
        <authorList>
            <person name="Romine M.F."/>
        </authorList>
    </citation>
    <scope>NUCLEOTIDE SEQUENCE [LARGE SCALE GENOMIC DNA]</scope>
    <source>
        <strain evidence="7">ATCC 700550 / JCM 31522 / CIP 106686 / LMG 19005 / NCIMB 14063 / MR-1</strain>
    </source>
</reference>
<dbReference type="SUPFAM" id="SSF46785">
    <property type="entry name" value="Winged helix' DNA-binding domain"/>
    <property type="match status" value="1"/>
</dbReference>
<dbReference type="PROSITE" id="PS50931">
    <property type="entry name" value="HTH_LYSR"/>
    <property type="match status" value="1"/>
</dbReference>
<dbReference type="PANTHER" id="PTHR30126">
    <property type="entry name" value="HTH-TYPE TRANSCRIPTIONAL REGULATOR"/>
    <property type="match status" value="1"/>
</dbReference>
<keyword evidence="4" id="KW-0804">Transcription</keyword>
<keyword evidence="7" id="KW-1185">Reference proteome</keyword>
<dbReference type="PATRIC" id="fig|211586.12.peg.947"/>
<dbReference type="InterPro" id="IPR000847">
    <property type="entry name" value="LysR_HTH_N"/>
</dbReference>
<accession>Q8EI60</accession>
<dbReference type="InterPro" id="IPR005119">
    <property type="entry name" value="LysR_subst-bd"/>
</dbReference>
<dbReference type="OrthoDB" id="9786526at2"/>
<keyword evidence="2" id="KW-0805">Transcription regulation</keyword>
<dbReference type="BioCyc" id="SONE211586:G1GMP-919-MONOMER"/>
<feature type="domain" description="HTH lysR-type" evidence="5">
    <location>
        <begin position="2"/>
        <end position="59"/>
    </location>
</feature>
<dbReference type="PhylomeDB" id="Q8EI60"/>
<evidence type="ECO:0000313" key="6">
    <source>
        <dbReference type="EMBL" id="AAN54063.1"/>
    </source>
</evidence>
<evidence type="ECO:0000256" key="1">
    <source>
        <dbReference type="ARBA" id="ARBA00009437"/>
    </source>
</evidence>
<dbReference type="KEGG" id="son:SO_0989"/>
<reference evidence="6 7" key="1">
    <citation type="journal article" date="2002" name="Nat. Biotechnol.">
        <title>Genome sequence of the dissimilatory metal ion-reducing bacterium Shewanella oneidensis.</title>
        <authorList>
            <person name="Heidelberg J.F."/>
            <person name="Paulsen I.T."/>
            <person name="Nelson K.E."/>
            <person name="Gaidos E.J."/>
            <person name="Nelson W.C."/>
            <person name="Read T.D."/>
            <person name="Eisen J.A."/>
            <person name="Seshadri R."/>
            <person name="Ward N."/>
            <person name="Methe B."/>
            <person name="Clayton R.A."/>
            <person name="Meyer T."/>
            <person name="Tsapin A."/>
            <person name="Scott J."/>
            <person name="Beanan M."/>
            <person name="Brinkac L."/>
            <person name="Daugherty S."/>
            <person name="DeBoy R.T."/>
            <person name="Dodson R.J."/>
            <person name="Durkin A.S."/>
            <person name="Haft D.H."/>
            <person name="Kolonay J.F."/>
            <person name="Madupu R."/>
            <person name="Peterson J.D."/>
            <person name="Umayam L.A."/>
            <person name="White O."/>
            <person name="Wolf A.M."/>
            <person name="Vamathevan J."/>
            <person name="Weidman J."/>
            <person name="Impraim M."/>
            <person name="Lee K."/>
            <person name="Berry K."/>
            <person name="Lee C."/>
            <person name="Mueller J."/>
            <person name="Khouri H."/>
            <person name="Gill J."/>
            <person name="Utterback T.R."/>
            <person name="McDonald L.A."/>
            <person name="Feldblyum T.V."/>
            <person name="Smith H.O."/>
            <person name="Venter J.C."/>
            <person name="Nealson K.H."/>
            <person name="Fraser C.M."/>
        </authorList>
    </citation>
    <scope>NUCLEOTIDE SEQUENCE [LARGE SCALE GENOMIC DNA]</scope>
    <source>
        <strain evidence="7">ATCC 700550 / JCM 31522 / CIP 106686 / LMG 19005 / NCIMB 14063 / MR-1</strain>
    </source>
</reference>
<dbReference type="AlphaFoldDB" id="Q8EI60"/>
<dbReference type="InterPro" id="IPR036388">
    <property type="entry name" value="WH-like_DNA-bd_sf"/>
</dbReference>
<dbReference type="RefSeq" id="WP_011071258.1">
    <property type="nucleotide sequence ID" value="NC_004347.2"/>
</dbReference>
<dbReference type="GO" id="GO:0003700">
    <property type="term" value="F:DNA-binding transcription factor activity"/>
    <property type="evidence" value="ECO:0007669"/>
    <property type="project" value="InterPro"/>
</dbReference>
<dbReference type="Pfam" id="PF00126">
    <property type="entry name" value="HTH_1"/>
    <property type="match status" value="1"/>
</dbReference>
<dbReference type="SUPFAM" id="SSF53850">
    <property type="entry name" value="Periplasmic binding protein-like II"/>
    <property type="match status" value="1"/>
</dbReference>
<evidence type="ECO:0000256" key="4">
    <source>
        <dbReference type="ARBA" id="ARBA00023163"/>
    </source>
</evidence>
<name>Q8EI60_SHEON</name>
<comment type="similarity">
    <text evidence="1">Belongs to the LysR transcriptional regulatory family.</text>
</comment>
<evidence type="ECO:0000259" key="5">
    <source>
        <dbReference type="PROSITE" id="PS50931"/>
    </source>
</evidence>
<evidence type="ECO:0000256" key="3">
    <source>
        <dbReference type="ARBA" id="ARBA00023125"/>
    </source>
</evidence>
<dbReference type="Gene3D" id="1.10.10.10">
    <property type="entry name" value="Winged helix-like DNA-binding domain superfamily/Winged helix DNA-binding domain"/>
    <property type="match status" value="1"/>
</dbReference>
<dbReference type="PRINTS" id="PR00039">
    <property type="entry name" value="HTHLYSR"/>
</dbReference>
<dbReference type="Proteomes" id="UP000008186">
    <property type="component" value="Chromosome"/>
</dbReference>
<dbReference type="Gene3D" id="3.40.190.290">
    <property type="match status" value="1"/>
</dbReference>
<gene>
    <name evidence="6" type="ordered locus">SO_0989</name>
</gene>
<dbReference type="InterPro" id="IPR036390">
    <property type="entry name" value="WH_DNA-bd_sf"/>
</dbReference>
<dbReference type="HOGENOM" id="CLU_039613_35_0_6"/>
<dbReference type="Pfam" id="PF03466">
    <property type="entry name" value="LysR_substrate"/>
    <property type="match status" value="1"/>
</dbReference>
<reference evidence="6 7" key="2">
    <citation type="journal article" date="2005" name="Proteomics">
        <title>Global detection and characterization of hypothetical proteins in Shewanella oneidensis MR-1 using LC-MS based proteomics.</title>
        <authorList>
            <person name="Elias D.A."/>
            <person name="Monroe M.E."/>
            <person name="Marshall M.J."/>
            <person name="Romine M.F."/>
            <person name="Belieav A.S."/>
            <person name="Fredrickson J.K."/>
            <person name="Anderson G.A."/>
            <person name="Smith R.D."/>
            <person name="Lipton M.S."/>
        </authorList>
    </citation>
    <scope>NUCLEOTIDE SEQUENCE [LARGE SCALE GENOMIC DNA]</scope>
    <source>
        <strain evidence="7">ATCC 700550 / JCM 31522 / CIP 106686 / LMG 19005 / NCIMB 14063 / MR-1</strain>
    </source>
</reference>
<reference evidence="6 7" key="3">
    <citation type="journal article" date="2008" name="Appl. Environ. Microbiol.">
        <title>Identification of mobile elements and pseudogenes in the Shewanella oneidensis MR-1 genome.</title>
        <authorList>
            <person name="Romine M.F."/>
            <person name="Carlson T.S."/>
            <person name="Norbeck A.D."/>
            <person name="McCue L.A."/>
            <person name="Lipton M.S."/>
        </authorList>
    </citation>
    <scope>NUCLEOTIDE SEQUENCE [LARGE SCALE GENOMIC DNA]</scope>
    <source>
        <strain evidence="7">ATCC 700550 / JCM 31522 / CIP 106686 / LMG 19005 / NCIMB 14063 / MR-1</strain>
    </source>
</reference>
<dbReference type="PaxDb" id="211586-SO_0989"/>
<protein>
    <submittedName>
        <fullName evidence="6">Transcriptional regulator LysR family</fullName>
    </submittedName>
</protein>
<keyword evidence="3" id="KW-0238">DNA-binding</keyword>